<reference evidence="9 10" key="1">
    <citation type="submission" date="2020-04" db="EMBL/GenBank/DDBJ databases">
        <authorList>
            <person name="Wallbank WR R."/>
            <person name="Pardo Diaz C."/>
            <person name="Kozak K."/>
            <person name="Martin S."/>
            <person name="Jiggins C."/>
            <person name="Moest M."/>
            <person name="Warren A I."/>
            <person name="Byers J.R.P. K."/>
            <person name="Montejo-Kovacevich G."/>
            <person name="Yen C E."/>
        </authorList>
    </citation>
    <scope>NUCLEOTIDE SEQUENCE [LARGE SCALE GENOMIC DNA]</scope>
</reference>
<gene>
    <name evidence="9" type="ORF">APLA_LOCUS14594</name>
</gene>
<name>A0A8S1B041_ARCPL</name>
<evidence type="ECO:0000256" key="5">
    <source>
        <dbReference type="ARBA" id="ARBA00023295"/>
    </source>
</evidence>
<evidence type="ECO:0000256" key="2">
    <source>
        <dbReference type="ARBA" id="ARBA00006285"/>
    </source>
</evidence>
<sequence>MQKKENPPSAKKAPNIRKLRDENRIYYPNSFICKNNLCQKVYVPTYEEIYLSLSRCVLQCMGPQLWPYPIGFTLYSRNLIALATSKLEYKFQSVPSEAVHSYLAEAFKLFIGDLAKLEKFDAKPKNENSTKDLQIKKMNIQLDVESDADPRVKVDTDESYSLKLDIVNNVAMIRIASPSFCGVRHGLETLSQMILLDETSGYLITVDHIIVKDAPSYRYRGLMIDTGRNYIPVPDLMRTIDAMSTCKLNTFHWRISDATSFPLHIPTIPQLSQYGAFSRNMIYTKENVQALVKRAGIRGIRVLIEVAAPGPVGRAWSWSPDASCPTKTSNYSCNNVLCLRLTMRESIMDVLQTIYSEIIQMTGVDDIFHLSDSLASMVSCFFLIEERQGFLEKALERLRIANKGFLPKLPIIWYSMHLAKYNEAKNWERYGVQLAEWLPNPSDQFMSKFKVIHSSRWDLSCEVKKLRCKKYRTWQEMYAWKSWRNIDVFTIEGGETLLWTDLVDSSNLDYHLWPRAAAVAERLWSDITINGSASAPVYIRLDSHRWRMLQKRINVQPIWPKYCSYNPEQCIMQLRS</sequence>
<dbReference type="PIRSF" id="PIRSF001093">
    <property type="entry name" value="B-hxosamndse_ab_euk"/>
    <property type="match status" value="1"/>
</dbReference>
<evidence type="ECO:0000259" key="7">
    <source>
        <dbReference type="Pfam" id="PF00728"/>
    </source>
</evidence>
<dbReference type="PANTHER" id="PTHR22600">
    <property type="entry name" value="BETA-HEXOSAMINIDASE"/>
    <property type="match status" value="1"/>
</dbReference>
<dbReference type="EC" id="3.2.1.52" evidence="6"/>
<keyword evidence="4" id="KW-0325">Glycoprotein</keyword>
<keyword evidence="3 6" id="KW-0378">Hydrolase</keyword>
<comment type="similarity">
    <text evidence="2 6">Belongs to the glycosyl hydrolase 20 family.</text>
</comment>
<dbReference type="EMBL" id="CADEBC010000566">
    <property type="protein sequence ID" value="CAB3254630.1"/>
    <property type="molecule type" value="Genomic_DNA"/>
</dbReference>
<dbReference type="Pfam" id="PF14845">
    <property type="entry name" value="Glycohydro_20b2"/>
    <property type="match status" value="1"/>
</dbReference>
<comment type="caution">
    <text evidence="9">The sequence shown here is derived from an EMBL/GenBank/DDBJ whole genome shotgun (WGS) entry which is preliminary data.</text>
</comment>
<dbReference type="OrthoDB" id="428480at2759"/>
<evidence type="ECO:0000313" key="10">
    <source>
        <dbReference type="Proteomes" id="UP000494106"/>
    </source>
</evidence>
<dbReference type="InterPro" id="IPR017853">
    <property type="entry name" value="GH"/>
</dbReference>
<dbReference type="InterPro" id="IPR025705">
    <property type="entry name" value="Beta_hexosaminidase_sua/sub"/>
</dbReference>
<comment type="catalytic activity">
    <reaction evidence="1 6">
        <text>Hydrolysis of terminal non-reducing N-acetyl-D-hexosamine residues in N-acetyl-beta-D-hexosaminides.</text>
        <dbReference type="EC" id="3.2.1.52"/>
    </reaction>
</comment>
<keyword evidence="10" id="KW-1185">Reference proteome</keyword>
<dbReference type="GO" id="GO:0030203">
    <property type="term" value="P:glycosaminoglycan metabolic process"/>
    <property type="evidence" value="ECO:0007669"/>
    <property type="project" value="TreeGrafter"/>
</dbReference>
<dbReference type="Proteomes" id="UP000494106">
    <property type="component" value="Unassembled WGS sequence"/>
</dbReference>
<evidence type="ECO:0000313" key="9">
    <source>
        <dbReference type="EMBL" id="CAB3254630.1"/>
    </source>
</evidence>
<dbReference type="PANTHER" id="PTHR22600:SF3">
    <property type="entry name" value="BETA-HEXOSAMINIDASE FDL-RELATED"/>
    <property type="match status" value="1"/>
</dbReference>
<dbReference type="Gene3D" id="3.30.379.10">
    <property type="entry name" value="Chitobiase/beta-hexosaminidase domain 2-like"/>
    <property type="match status" value="1"/>
</dbReference>
<dbReference type="SUPFAM" id="SSF55545">
    <property type="entry name" value="beta-N-acetylhexosaminidase-like domain"/>
    <property type="match status" value="1"/>
</dbReference>
<protein>
    <recommendedName>
        <fullName evidence="6">Beta-hexosaminidase</fullName>
        <ecNumber evidence="6">3.2.1.52</ecNumber>
    </recommendedName>
</protein>
<evidence type="ECO:0000256" key="1">
    <source>
        <dbReference type="ARBA" id="ARBA00001231"/>
    </source>
</evidence>
<organism evidence="9 10">
    <name type="scientific">Arctia plantaginis</name>
    <name type="common">Wood tiger moth</name>
    <name type="synonym">Phalaena plantaginis</name>
    <dbReference type="NCBI Taxonomy" id="874455"/>
    <lineage>
        <taxon>Eukaryota</taxon>
        <taxon>Metazoa</taxon>
        <taxon>Ecdysozoa</taxon>
        <taxon>Arthropoda</taxon>
        <taxon>Hexapoda</taxon>
        <taxon>Insecta</taxon>
        <taxon>Pterygota</taxon>
        <taxon>Neoptera</taxon>
        <taxon>Endopterygota</taxon>
        <taxon>Lepidoptera</taxon>
        <taxon>Glossata</taxon>
        <taxon>Ditrysia</taxon>
        <taxon>Noctuoidea</taxon>
        <taxon>Erebidae</taxon>
        <taxon>Arctiinae</taxon>
        <taxon>Arctia</taxon>
    </lineage>
</organism>
<dbReference type="Gene3D" id="3.20.20.80">
    <property type="entry name" value="Glycosidases"/>
    <property type="match status" value="1"/>
</dbReference>
<dbReference type="GO" id="GO:0005975">
    <property type="term" value="P:carbohydrate metabolic process"/>
    <property type="evidence" value="ECO:0007669"/>
    <property type="project" value="InterPro"/>
</dbReference>
<dbReference type="InterPro" id="IPR015883">
    <property type="entry name" value="Glyco_hydro_20_cat"/>
</dbReference>
<dbReference type="InterPro" id="IPR029019">
    <property type="entry name" value="HEX_eukaryotic_N"/>
</dbReference>
<feature type="domain" description="Beta-hexosaminidase eukaryotic type N-terminal" evidence="8">
    <location>
        <begin position="65"/>
        <end position="193"/>
    </location>
</feature>
<dbReference type="SUPFAM" id="SSF51445">
    <property type="entry name" value="(Trans)glycosidases"/>
    <property type="match status" value="1"/>
</dbReference>
<dbReference type="AlphaFoldDB" id="A0A8S1B041"/>
<evidence type="ECO:0000256" key="4">
    <source>
        <dbReference type="ARBA" id="ARBA00023180"/>
    </source>
</evidence>
<evidence type="ECO:0000256" key="6">
    <source>
        <dbReference type="PIRNR" id="PIRNR001093"/>
    </source>
</evidence>
<proteinExistence type="inferred from homology"/>
<evidence type="ECO:0000259" key="8">
    <source>
        <dbReference type="Pfam" id="PF14845"/>
    </source>
</evidence>
<evidence type="ECO:0000256" key="3">
    <source>
        <dbReference type="ARBA" id="ARBA00022801"/>
    </source>
</evidence>
<feature type="domain" description="Glycoside hydrolase family 20 catalytic" evidence="7">
    <location>
        <begin position="217"/>
        <end position="526"/>
    </location>
</feature>
<dbReference type="InterPro" id="IPR029018">
    <property type="entry name" value="Hex-like_dom2"/>
</dbReference>
<dbReference type="GO" id="GO:0016231">
    <property type="term" value="F:beta-N-acetylglucosaminidase activity"/>
    <property type="evidence" value="ECO:0007669"/>
    <property type="project" value="TreeGrafter"/>
</dbReference>
<keyword evidence="5 6" id="KW-0326">Glycosidase</keyword>
<dbReference type="Pfam" id="PF00728">
    <property type="entry name" value="Glyco_hydro_20"/>
    <property type="match status" value="1"/>
</dbReference>
<accession>A0A8S1B041</accession>
<dbReference type="PRINTS" id="PR00738">
    <property type="entry name" value="GLHYDRLASE20"/>
</dbReference>
<dbReference type="GO" id="GO:0005886">
    <property type="term" value="C:plasma membrane"/>
    <property type="evidence" value="ECO:0007669"/>
    <property type="project" value="TreeGrafter"/>
</dbReference>